<keyword evidence="4" id="KW-1185">Reference proteome</keyword>
<gene>
    <name evidence="3" type="ORF">PFY00_02530</name>
</gene>
<evidence type="ECO:0000313" key="4">
    <source>
        <dbReference type="Proteomes" id="UP001210720"/>
    </source>
</evidence>
<evidence type="ECO:0000256" key="1">
    <source>
        <dbReference type="ARBA" id="ARBA00023002"/>
    </source>
</evidence>
<accession>A0ABT4XNR6</accession>
<dbReference type="EMBL" id="JAQIOY010000001">
    <property type="protein sequence ID" value="MDA7423594.1"/>
    <property type="molecule type" value="Genomic_DNA"/>
</dbReference>
<evidence type="ECO:0000313" key="3">
    <source>
        <dbReference type="EMBL" id="MDA7423594.1"/>
    </source>
</evidence>
<dbReference type="PANTHER" id="PTHR13847">
    <property type="entry name" value="SARCOSINE DEHYDROGENASE-RELATED"/>
    <property type="match status" value="1"/>
</dbReference>
<dbReference type="InterPro" id="IPR006076">
    <property type="entry name" value="FAD-dep_OxRdtase"/>
</dbReference>
<dbReference type="Proteomes" id="UP001210720">
    <property type="component" value="Unassembled WGS sequence"/>
</dbReference>
<dbReference type="RefSeq" id="WP_271430939.1">
    <property type="nucleotide sequence ID" value="NZ_JAQIOY010000001.1"/>
</dbReference>
<dbReference type="Gene3D" id="3.30.9.10">
    <property type="entry name" value="D-Amino Acid Oxidase, subunit A, domain 2"/>
    <property type="match status" value="1"/>
</dbReference>
<evidence type="ECO:0000259" key="2">
    <source>
        <dbReference type="Pfam" id="PF01266"/>
    </source>
</evidence>
<dbReference type="SUPFAM" id="SSF51905">
    <property type="entry name" value="FAD/NAD(P)-binding domain"/>
    <property type="match status" value="1"/>
</dbReference>
<name>A0ABT4XNR6_9RHOB</name>
<dbReference type="InterPro" id="IPR036188">
    <property type="entry name" value="FAD/NAD-bd_sf"/>
</dbReference>
<protein>
    <submittedName>
        <fullName evidence="3">FAD-dependent oxidoreductase</fullName>
    </submittedName>
</protein>
<comment type="caution">
    <text evidence="3">The sequence shown here is derived from an EMBL/GenBank/DDBJ whole genome shotgun (WGS) entry which is preliminary data.</text>
</comment>
<reference evidence="3 4" key="1">
    <citation type="submission" date="2023-01" db="EMBL/GenBank/DDBJ databases">
        <title>Thalassococcus onchidii sp. nov., isolated from a marine invertebrate from the South China Sea.</title>
        <authorList>
            <person name="Xu S."/>
            <person name="Liu Z."/>
            <person name="Xu Y."/>
        </authorList>
    </citation>
    <scope>NUCLEOTIDE SEQUENCE [LARGE SCALE GENOMIC DNA]</scope>
    <source>
        <strain evidence="3 4">KCTC 32084</strain>
    </source>
</reference>
<keyword evidence="1" id="KW-0560">Oxidoreductase</keyword>
<feature type="domain" description="FAD dependent oxidoreductase" evidence="2">
    <location>
        <begin position="37"/>
        <end position="397"/>
    </location>
</feature>
<sequence>MKRIYEPAAYGPQGACYWADTVEPASWGALTEDLQTDVAIIGGGFTGVSAAYHLAQAGIQTTVLEAEHSGYGASGRNGGFCCLGGAKASRASLAHRFGKDGLAEWRQTEVAAVDLVGSLIDQLALDVDRHSQGETLLAHSAKAWSSMQSEAATAAEDYDVSPILTPQHALRQDGLGGPWHGAMTIPIGFGLNPRKYHSGLAQAAIGEGAQLFDFSPVESLDRFGDNWRLRTPKGTITAQRVILATNGYSSEDLPDWLRARYLPTQSSVIVTRPLTDAELDAAGWHSNQMAYDSRTLLHYFRLMPNRRFLFGMRGGLKASARANTRIEAQIRKDFARLFPAWSAVEITHSWQGLVCLMAGLTPFVGPVPGHNGLFAGLGFHGNGVAMGTYAGKLLASLAQNEAPRSNYPAAMKAVPKRFPLGRHRRALLWPAYAMASAFDL</sequence>
<organism evidence="3 4">
    <name type="scientific">Thalassococcus lentus</name>
    <dbReference type="NCBI Taxonomy" id="1210524"/>
    <lineage>
        <taxon>Bacteria</taxon>
        <taxon>Pseudomonadati</taxon>
        <taxon>Pseudomonadota</taxon>
        <taxon>Alphaproteobacteria</taxon>
        <taxon>Rhodobacterales</taxon>
        <taxon>Roseobacteraceae</taxon>
        <taxon>Thalassococcus</taxon>
    </lineage>
</organism>
<dbReference type="Gene3D" id="3.50.50.60">
    <property type="entry name" value="FAD/NAD(P)-binding domain"/>
    <property type="match status" value="1"/>
</dbReference>
<dbReference type="PANTHER" id="PTHR13847:SF281">
    <property type="entry name" value="FAD DEPENDENT OXIDOREDUCTASE DOMAIN-CONTAINING PROTEIN"/>
    <property type="match status" value="1"/>
</dbReference>
<proteinExistence type="predicted"/>
<dbReference type="Pfam" id="PF01266">
    <property type="entry name" value="DAO"/>
    <property type="match status" value="1"/>
</dbReference>